<dbReference type="GO" id="GO:0039615">
    <property type="term" value="C:T=1 icosahedral viral capsid"/>
    <property type="evidence" value="ECO:0007669"/>
    <property type="project" value="UniProtKB-UniRule"/>
</dbReference>
<keyword evidence="5 7" id="KW-0167">Capsid protein</keyword>
<feature type="compositionally biased region" description="Low complexity" evidence="8">
    <location>
        <begin position="689"/>
        <end position="700"/>
    </location>
</feature>
<evidence type="ECO:0000256" key="6">
    <source>
        <dbReference type="ARBA" id="ARBA00022844"/>
    </source>
</evidence>
<accession>A0AAU7SSC8</accession>
<keyword evidence="4 7" id="KW-1140">T=1 icosahedral capsid protein</keyword>
<evidence type="ECO:0000256" key="5">
    <source>
        <dbReference type="ARBA" id="ARBA00022561"/>
    </source>
</evidence>
<comment type="similarity">
    <text evidence="2 7">Belongs to the anelloviridae capsid protein family.</text>
</comment>
<sequence length="745" mass="88530">MAFRWWWWRRRPQRRWTRRRWRRLRTRRPRRPVRRRRRRTRVRRRRWGRRRGRRRLYKRTYRKRRKRRKKMTLKMWNPSTIRACNIRGFVALVVCGHTRAGCNYAIHSEDYISQLRPYGGSFSTTTWSLKVLFDEHLKFRNKWSYPNTELDLARYRGATFTFYRDPKVDYIVVYNTVPPFKLNKYSCPMLHPGMMMQYKKKILIPSYQTKPKGKAKIRLRIKPPVLFEDKWYTQQDLCPVNLLSLAVSTASFLHPFIPPESDNMCITFQVLRDFYYTQMSVTPTTTTELNDKDKKIFSEHLYKNPEYWQSHHTAARLSTSQKPAVFSNSSTKTIPNTDGYLNTTPTTNTLRTGNNTIYGQPGYRPDNEKLTKIREWYFEQENTDNPIHGTYLKPTLNSVDYHLGKYSAIFLSPYRTNTQFDTAYVDVTYNPNTDKGKGNKIWIQSCTKESTILDQSCKCLIEDLPMWAMVNGYLEFCDSELPGANIYNTYIVVVICPYTKPQMLNKTNPKQGYVFYNTLFGDGKMPTGTGLVPFWLQSRWYPRCQFQDQVLHDLYLTGPFSYKDDLKSFSVNAKYKFSFLWGGNMIPQQIIKNPCKKEESTFTYPSREPRDLQIVDPLTVGPEWVFHTWDWRRGLFGKDAIDRVSKKPDNDAEYYPVPKRPRFFPPTDTHSEPEKDFGFTPESQELFPEESQAPQEESEEVQQQQLLQLRLSQQFRIRQQLQQLFVQVLKTQAGLHINPLFLNHA</sequence>
<evidence type="ECO:0000256" key="2">
    <source>
        <dbReference type="ARBA" id="ARBA00006131"/>
    </source>
</evidence>
<feature type="region of interest" description="Disordered" evidence="8">
    <location>
        <begin position="647"/>
        <end position="700"/>
    </location>
</feature>
<organism evidence="9">
    <name type="scientific">Alphatorquevirus homin21</name>
    <dbReference type="NCBI Taxonomy" id="3048423"/>
    <lineage>
        <taxon>Viruses</taxon>
        <taxon>Monodnaviria</taxon>
        <taxon>Shotokuvirae</taxon>
        <taxon>Commensaviricota</taxon>
        <taxon>Cardeaviricetes</taxon>
        <taxon>Sanitavirales</taxon>
        <taxon>Anelloviridae</taxon>
        <taxon>Alphatorquevirus</taxon>
    </lineage>
</organism>
<dbReference type="EMBL" id="PP856800">
    <property type="protein sequence ID" value="XBU06347.1"/>
    <property type="molecule type" value="Genomic_DNA"/>
</dbReference>
<evidence type="ECO:0000313" key="9">
    <source>
        <dbReference type="EMBL" id="XBU06347.1"/>
    </source>
</evidence>
<dbReference type="InterPro" id="IPR004219">
    <property type="entry name" value="TTvirus_Unk"/>
</dbReference>
<comment type="subcellular location">
    <subcellularLocation>
        <location evidence="1 7">Virion</location>
    </subcellularLocation>
</comment>
<reference evidence="9" key="1">
    <citation type="submission" date="2024-05" db="EMBL/GenBank/DDBJ databases">
        <authorList>
            <person name="Laubscher F."/>
            <person name="Chudzinski V."/>
            <person name="Cordey S."/>
            <person name="Hosszu-Fellous K."/>
            <person name="Kaiser L."/>
        </authorList>
    </citation>
    <scope>NUCLEOTIDE SEQUENCE</scope>
    <source>
        <strain evidence="9">908D2-2</strain>
    </source>
</reference>
<evidence type="ECO:0000256" key="1">
    <source>
        <dbReference type="ARBA" id="ARBA00004328"/>
    </source>
</evidence>
<evidence type="ECO:0000256" key="3">
    <source>
        <dbReference type="ARBA" id="ARBA00018091"/>
    </source>
</evidence>
<proteinExistence type="inferred from homology"/>
<comment type="function">
    <text evidence="7">Self-assembles to form an icosahedral capsid.</text>
</comment>
<evidence type="ECO:0000256" key="8">
    <source>
        <dbReference type="SAM" id="MobiDB-lite"/>
    </source>
</evidence>
<protein>
    <recommendedName>
        <fullName evidence="3 7">Capsid protein</fullName>
    </recommendedName>
</protein>
<evidence type="ECO:0000256" key="7">
    <source>
        <dbReference type="RuleBase" id="RU361230"/>
    </source>
</evidence>
<evidence type="ECO:0000256" key="4">
    <source>
        <dbReference type="ARBA" id="ARBA00022431"/>
    </source>
</evidence>
<name>A0AAU7SSC8_9VIRU</name>
<keyword evidence="6 7" id="KW-0946">Virion</keyword>
<dbReference type="Pfam" id="PF02956">
    <property type="entry name" value="TT_ORF1"/>
    <property type="match status" value="1"/>
</dbReference>